<feature type="domain" description="Immunity MXAN-0049 protein" evidence="1">
    <location>
        <begin position="36"/>
        <end position="176"/>
    </location>
</feature>
<accession>A0ABX7N5W5</accession>
<gene>
    <name evidence="2" type="ORF">JY572_32725</name>
</gene>
<keyword evidence="3" id="KW-1185">Reference proteome</keyword>
<organism evidence="2 3">
    <name type="scientific">Myxococcus landrumensis</name>
    <dbReference type="NCBI Taxonomy" id="2813577"/>
    <lineage>
        <taxon>Bacteria</taxon>
        <taxon>Pseudomonadati</taxon>
        <taxon>Myxococcota</taxon>
        <taxon>Myxococcia</taxon>
        <taxon>Myxococcales</taxon>
        <taxon>Cystobacterineae</taxon>
        <taxon>Myxococcaceae</taxon>
        <taxon>Myxococcus</taxon>
    </lineage>
</organism>
<name>A0ABX7N5W5_9BACT</name>
<evidence type="ECO:0000259" key="1">
    <source>
        <dbReference type="Pfam" id="PF07791"/>
    </source>
</evidence>
<dbReference type="Pfam" id="PF07791">
    <property type="entry name" value="Imm11"/>
    <property type="match status" value="1"/>
</dbReference>
<dbReference type="RefSeq" id="WP_206714777.1">
    <property type="nucleotide sequence ID" value="NZ_CP071091.1"/>
</dbReference>
<protein>
    <recommendedName>
        <fullName evidence="1">Immunity MXAN-0049 protein domain-containing protein</fullName>
    </recommendedName>
</protein>
<dbReference type="EMBL" id="CP071091">
    <property type="protein sequence ID" value="QSQ13072.1"/>
    <property type="molecule type" value="Genomic_DNA"/>
</dbReference>
<dbReference type="InterPro" id="IPR012433">
    <property type="entry name" value="Imm11"/>
</dbReference>
<proteinExistence type="predicted"/>
<reference evidence="2 3" key="1">
    <citation type="submission" date="2021-02" db="EMBL/GenBank/DDBJ databases">
        <title>De Novo genome assembly of isolated myxobacteria.</title>
        <authorList>
            <person name="Stevens D.C."/>
        </authorList>
    </citation>
    <scope>NUCLEOTIDE SEQUENCE [LARGE SCALE GENOMIC DNA]</scope>
    <source>
        <strain evidence="2 3">SCHIC003</strain>
    </source>
</reference>
<evidence type="ECO:0000313" key="3">
    <source>
        <dbReference type="Proteomes" id="UP000663090"/>
    </source>
</evidence>
<dbReference type="Proteomes" id="UP000663090">
    <property type="component" value="Chromosome"/>
</dbReference>
<sequence>MYYSLDYKLDYDATGIQRVALGPTPAPEVAWTMGIRYPKQVPEPIECYLDPRSGPVMPDWIAGLTLFSQRFVEVLKSAGVRNMDIYDAVVIDRERDKRYTNYKAVNIVGRVSCADLEKSEFVPDYEPPLMEFEKLVIDESRTMGVPLFRLAESVGFILVSEQVKQAIEAAGLMGIRVVSLEDPSAY</sequence>
<evidence type="ECO:0000313" key="2">
    <source>
        <dbReference type="EMBL" id="QSQ13072.1"/>
    </source>
</evidence>